<sequence length="36" mass="3350">MTTGPGLPPRQLGCGTGGLAGRAEPAGSDLGGAVAR</sequence>
<evidence type="ECO:0000256" key="1">
    <source>
        <dbReference type="SAM" id="MobiDB-lite"/>
    </source>
</evidence>
<name>A0ABS4W5N3_9PSEU</name>
<evidence type="ECO:0000313" key="3">
    <source>
        <dbReference type="Proteomes" id="UP001519295"/>
    </source>
</evidence>
<comment type="caution">
    <text evidence="2">The sequence shown here is derived from an EMBL/GenBank/DDBJ whole genome shotgun (WGS) entry which is preliminary data.</text>
</comment>
<evidence type="ECO:0000313" key="2">
    <source>
        <dbReference type="EMBL" id="MBP2371522.1"/>
    </source>
</evidence>
<protein>
    <submittedName>
        <fullName evidence="2">Uncharacterized protein</fullName>
    </submittedName>
</protein>
<dbReference type="Proteomes" id="UP001519295">
    <property type="component" value="Unassembled WGS sequence"/>
</dbReference>
<gene>
    <name evidence="2" type="ORF">JOF36_007295</name>
</gene>
<reference evidence="2 3" key="1">
    <citation type="submission" date="2021-03" db="EMBL/GenBank/DDBJ databases">
        <title>Sequencing the genomes of 1000 actinobacteria strains.</title>
        <authorList>
            <person name="Klenk H.-P."/>
        </authorList>
    </citation>
    <scope>NUCLEOTIDE SEQUENCE [LARGE SCALE GENOMIC DNA]</scope>
    <source>
        <strain evidence="2 3">DSM 45256</strain>
    </source>
</reference>
<accession>A0ABS4W5N3</accession>
<organism evidence="2 3">
    <name type="scientific">Pseudonocardia parietis</name>
    <dbReference type="NCBI Taxonomy" id="570936"/>
    <lineage>
        <taxon>Bacteria</taxon>
        <taxon>Bacillati</taxon>
        <taxon>Actinomycetota</taxon>
        <taxon>Actinomycetes</taxon>
        <taxon>Pseudonocardiales</taxon>
        <taxon>Pseudonocardiaceae</taxon>
        <taxon>Pseudonocardia</taxon>
    </lineage>
</organism>
<feature type="region of interest" description="Disordered" evidence="1">
    <location>
        <begin position="1"/>
        <end position="36"/>
    </location>
</feature>
<dbReference type="EMBL" id="JAGINU010000003">
    <property type="protein sequence ID" value="MBP2371522.1"/>
    <property type="molecule type" value="Genomic_DNA"/>
</dbReference>
<keyword evidence="3" id="KW-1185">Reference proteome</keyword>
<proteinExistence type="predicted"/>